<dbReference type="RefSeq" id="WP_305932603.1">
    <property type="nucleotide sequence ID" value="NZ_JAVAIM010000001.1"/>
</dbReference>
<evidence type="ECO:0000313" key="2">
    <source>
        <dbReference type="EMBL" id="MDP4575282.1"/>
    </source>
</evidence>
<protein>
    <recommendedName>
        <fullName evidence="4">Tetratricopeptide repeat protein</fullName>
    </recommendedName>
</protein>
<proteinExistence type="predicted"/>
<dbReference type="InterPro" id="IPR011990">
    <property type="entry name" value="TPR-like_helical_dom_sf"/>
</dbReference>
<dbReference type="Pfam" id="PF13174">
    <property type="entry name" value="TPR_6"/>
    <property type="match status" value="1"/>
</dbReference>
<keyword evidence="1" id="KW-0732">Signal</keyword>
<comment type="caution">
    <text evidence="2">The sequence shown here is derived from an EMBL/GenBank/DDBJ whole genome shotgun (WGS) entry which is preliminary data.</text>
</comment>
<gene>
    <name evidence="2" type="ORF">Q9K02_09060</name>
</gene>
<sequence length="423" mass="44705">MIFTRLARANGAASTLAMALTLATGAAVTATALEAPAFAQKKAKPSYSKGFIAAYSPLQEALGVETPDPATVKAAIPAVVAAIENEDDRFAAGGAIVNAGQKFNDNALARQGLELMLASGKVAPEQVGPYNFMIGQVAYNAKDYAAARSALEAAMAAGYTDNNPEAIIAETYFAESRDAEGLAYLSNALDARKAAGGTLEEDWIKRGLAVAYRADMKDEAIKFANMYVSEFPSETSWRDAIAILLNTGGYDKPATLDLLRLGRRAGTLNDARLYGEYVEAADYRRLPAEVVSVIDEGQSKGFLSESDAYLVDTRKQAADRAAVDRADMDGLLTDARKSGATLATVMAAGDAMLSMGRPAEAEEFYLKASTMAGADTPMALTRLGIAQYDQGNYAEAQATFNRVEGARQAIANLWGVYSGQQGG</sequence>
<feature type="signal peptide" evidence="1">
    <location>
        <begin position="1"/>
        <end position="19"/>
    </location>
</feature>
<organism evidence="2 3">
    <name type="scientific">Qipengyuania profundimaris</name>
    <dbReference type="NCBI Taxonomy" id="3067652"/>
    <lineage>
        <taxon>Bacteria</taxon>
        <taxon>Pseudomonadati</taxon>
        <taxon>Pseudomonadota</taxon>
        <taxon>Alphaproteobacteria</taxon>
        <taxon>Sphingomonadales</taxon>
        <taxon>Erythrobacteraceae</taxon>
        <taxon>Qipengyuania</taxon>
    </lineage>
</organism>
<feature type="chain" id="PRO_5045919448" description="Tetratricopeptide repeat protein" evidence="1">
    <location>
        <begin position="20"/>
        <end position="423"/>
    </location>
</feature>
<accession>A0ABT9HQZ0</accession>
<dbReference type="Proteomes" id="UP001240639">
    <property type="component" value="Unassembled WGS sequence"/>
</dbReference>
<dbReference type="SUPFAM" id="SSF48452">
    <property type="entry name" value="TPR-like"/>
    <property type="match status" value="1"/>
</dbReference>
<dbReference type="Gene3D" id="1.25.40.10">
    <property type="entry name" value="Tetratricopeptide repeat domain"/>
    <property type="match status" value="1"/>
</dbReference>
<evidence type="ECO:0008006" key="4">
    <source>
        <dbReference type="Google" id="ProtNLM"/>
    </source>
</evidence>
<name>A0ABT9HQZ0_9SPHN</name>
<reference evidence="2 3" key="1">
    <citation type="submission" date="2023-08" db="EMBL/GenBank/DDBJ databases">
        <title>genomic of G39.</title>
        <authorList>
            <person name="Wang Y."/>
        </authorList>
    </citation>
    <scope>NUCLEOTIDE SEQUENCE [LARGE SCALE GENOMIC DNA]</scope>
    <source>
        <strain evidence="2 3">G39</strain>
    </source>
</reference>
<keyword evidence="3" id="KW-1185">Reference proteome</keyword>
<dbReference type="InterPro" id="IPR019734">
    <property type="entry name" value="TPR_rpt"/>
</dbReference>
<evidence type="ECO:0000313" key="3">
    <source>
        <dbReference type="Proteomes" id="UP001240639"/>
    </source>
</evidence>
<dbReference type="EMBL" id="JAVAIM010000001">
    <property type="protein sequence ID" value="MDP4575282.1"/>
    <property type="molecule type" value="Genomic_DNA"/>
</dbReference>
<evidence type="ECO:0000256" key="1">
    <source>
        <dbReference type="SAM" id="SignalP"/>
    </source>
</evidence>